<dbReference type="GO" id="GO:0016747">
    <property type="term" value="F:acyltransferase activity, transferring groups other than amino-acyl groups"/>
    <property type="evidence" value="ECO:0007669"/>
    <property type="project" value="InterPro"/>
</dbReference>
<dbReference type="GO" id="GO:0008168">
    <property type="term" value="F:methyltransferase activity"/>
    <property type="evidence" value="ECO:0007669"/>
    <property type="project" value="UniProtKB-KW"/>
</dbReference>
<keyword evidence="2" id="KW-0808">Transferase</keyword>
<dbReference type="EMBL" id="QGGY01000006">
    <property type="protein sequence ID" value="PWJ75583.1"/>
    <property type="molecule type" value="Genomic_DNA"/>
</dbReference>
<accession>A0AB73T3X7</accession>
<keyword evidence="3" id="KW-1185">Reference proteome</keyword>
<gene>
    <name evidence="2" type="ORF">C7383_106153</name>
</gene>
<dbReference type="SUPFAM" id="SSF53335">
    <property type="entry name" value="S-adenosyl-L-methionine-dependent methyltransferases"/>
    <property type="match status" value="1"/>
</dbReference>
<dbReference type="Pfam" id="PF13649">
    <property type="entry name" value="Methyltransf_25"/>
    <property type="match status" value="1"/>
</dbReference>
<dbReference type="CDD" id="cd04301">
    <property type="entry name" value="NAT_SF"/>
    <property type="match status" value="1"/>
</dbReference>
<dbReference type="AlphaFoldDB" id="A0AB73T3X7"/>
<sequence>MEIREYQPEDCKVFAELFYNTVHSVNARHYTQQQLEAWADGKPDIDAWDESFRRHYTLTALIDGKIAGFGDVDDTGYLDRLYVHRDYQGRGVASALCSMLESRYPDNDITAHASITARPFFEKRGYRMVREQQVERKGTMLTNFVMVKPALSGITEVIIRSNIDSYMKELKNWLSDTQDVKLEEMSDFFKARLGEYEEHMAVWKKAYEYMGQIVPGSCRNILDLGCGTGLEIDEIRKAGNKGKITGIDMSEDMLGLLQQKHKDVHTICADYFQYDLGSDIYDAAVSFESLHHFKPEKKEELFKKIYRSLRQGGIYIEADYIACCEEEEELLMEVCDSKRKKEQIPDNVFVHFDIPLTAGHEMELLRNAGFEDVHLVCSIEGAAFITGIKR</sequence>
<keyword evidence="2" id="KW-0489">Methyltransferase</keyword>
<dbReference type="Gene3D" id="3.40.630.30">
    <property type="match status" value="1"/>
</dbReference>
<dbReference type="GO" id="GO:0032259">
    <property type="term" value="P:methylation"/>
    <property type="evidence" value="ECO:0007669"/>
    <property type="project" value="UniProtKB-KW"/>
</dbReference>
<evidence type="ECO:0000313" key="2">
    <source>
        <dbReference type="EMBL" id="PWJ75583.1"/>
    </source>
</evidence>
<proteinExistence type="predicted"/>
<dbReference type="Gene3D" id="3.40.50.150">
    <property type="entry name" value="Vaccinia Virus protein VP39"/>
    <property type="match status" value="1"/>
</dbReference>
<organism evidence="2 3">
    <name type="scientific">Murimonas intestini</name>
    <dbReference type="NCBI Taxonomy" id="1337051"/>
    <lineage>
        <taxon>Bacteria</taxon>
        <taxon>Bacillati</taxon>
        <taxon>Bacillota</taxon>
        <taxon>Clostridia</taxon>
        <taxon>Lachnospirales</taxon>
        <taxon>Lachnospiraceae</taxon>
        <taxon>Murimonas</taxon>
    </lineage>
</organism>
<dbReference type="InterPro" id="IPR052564">
    <property type="entry name" value="N-acetyltrans/Recomb-assoc"/>
</dbReference>
<reference evidence="2 3" key="1">
    <citation type="submission" date="2018-05" db="EMBL/GenBank/DDBJ databases">
        <authorList>
            <person name="Goeker M."/>
            <person name="Huntemann M."/>
            <person name="Clum A."/>
            <person name="Pillay M."/>
            <person name="Palaniappan K."/>
            <person name="Varghese N."/>
            <person name="Mikhailova N."/>
            <person name="Stamatis D."/>
            <person name="Reddy T."/>
            <person name="Daum C."/>
            <person name="Shapiro N."/>
            <person name="Ivanova N."/>
            <person name="Kyrpides N."/>
            <person name="Woyke T."/>
        </authorList>
    </citation>
    <scope>NUCLEOTIDE SEQUENCE [LARGE SCALE GENOMIC DNA]</scope>
    <source>
        <strain evidence="2 3">DSM 26524</strain>
    </source>
</reference>
<feature type="domain" description="N-acetyltransferase" evidence="1">
    <location>
        <begin position="1"/>
        <end position="151"/>
    </location>
</feature>
<evidence type="ECO:0000313" key="3">
    <source>
        <dbReference type="Proteomes" id="UP000245412"/>
    </source>
</evidence>
<dbReference type="PROSITE" id="PS51186">
    <property type="entry name" value="GNAT"/>
    <property type="match status" value="1"/>
</dbReference>
<dbReference type="PANTHER" id="PTHR43451:SF1">
    <property type="entry name" value="ACETYLTRANSFERASE"/>
    <property type="match status" value="1"/>
</dbReference>
<dbReference type="Pfam" id="PF13673">
    <property type="entry name" value="Acetyltransf_10"/>
    <property type="match status" value="1"/>
</dbReference>
<dbReference type="RefSeq" id="WP_306812158.1">
    <property type="nucleotide sequence ID" value="NZ_JANKBI010000004.1"/>
</dbReference>
<dbReference type="InterPro" id="IPR000182">
    <property type="entry name" value="GNAT_dom"/>
</dbReference>
<dbReference type="InterPro" id="IPR029063">
    <property type="entry name" value="SAM-dependent_MTases_sf"/>
</dbReference>
<dbReference type="Proteomes" id="UP000245412">
    <property type="component" value="Unassembled WGS sequence"/>
</dbReference>
<name>A0AB73T3X7_9FIRM</name>
<evidence type="ECO:0000259" key="1">
    <source>
        <dbReference type="PROSITE" id="PS51186"/>
    </source>
</evidence>
<dbReference type="SUPFAM" id="SSF55729">
    <property type="entry name" value="Acyl-CoA N-acyltransferases (Nat)"/>
    <property type="match status" value="1"/>
</dbReference>
<dbReference type="CDD" id="cd02440">
    <property type="entry name" value="AdoMet_MTases"/>
    <property type="match status" value="1"/>
</dbReference>
<dbReference type="InterPro" id="IPR016181">
    <property type="entry name" value="Acyl_CoA_acyltransferase"/>
</dbReference>
<protein>
    <submittedName>
        <fullName evidence="2">Methyltransferase family protein</fullName>
    </submittedName>
</protein>
<dbReference type="InterPro" id="IPR041698">
    <property type="entry name" value="Methyltransf_25"/>
</dbReference>
<dbReference type="PANTHER" id="PTHR43451">
    <property type="entry name" value="ACETYLTRANSFERASE (GNAT) FAMILY PROTEIN"/>
    <property type="match status" value="1"/>
</dbReference>
<comment type="caution">
    <text evidence="2">The sequence shown here is derived from an EMBL/GenBank/DDBJ whole genome shotgun (WGS) entry which is preliminary data.</text>
</comment>